<proteinExistence type="predicted"/>
<gene>
    <name evidence="1" type="ORF">LCGC14_2304910</name>
</gene>
<dbReference type="EMBL" id="LAZR01032576">
    <property type="protein sequence ID" value="KKL50498.1"/>
    <property type="molecule type" value="Genomic_DNA"/>
</dbReference>
<reference evidence="1" key="1">
    <citation type="journal article" date="2015" name="Nature">
        <title>Complex archaea that bridge the gap between prokaryotes and eukaryotes.</title>
        <authorList>
            <person name="Spang A."/>
            <person name="Saw J.H."/>
            <person name="Jorgensen S.L."/>
            <person name="Zaremba-Niedzwiedzka K."/>
            <person name="Martijn J."/>
            <person name="Lind A.E."/>
            <person name="van Eijk R."/>
            <person name="Schleper C."/>
            <person name="Guy L."/>
            <person name="Ettema T.J."/>
        </authorList>
    </citation>
    <scope>NUCLEOTIDE SEQUENCE</scope>
</reference>
<accession>A0A0F9CMD4</accession>
<protein>
    <submittedName>
        <fullName evidence="1">Uncharacterized protein</fullName>
    </submittedName>
</protein>
<feature type="non-terminal residue" evidence="1">
    <location>
        <position position="186"/>
    </location>
</feature>
<organism evidence="1">
    <name type="scientific">marine sediment metagenome</name>
    <dbReference type="NCBI Taxonomy" id="412755"/>
    <lineage>
        <taxon>unclassified sequences</taxon>
        <taxon>metagenomes</taxon>
        <taxon>ecological metagenomes</taxon>
    </lineage>
</organism>
<name>A0A0F9CMD4_9ZZZZ</name>
<evidence type="ECO:0000313" key="1">
    <source>
        <dbReference type="EMBL" id="KKL50498.1"/>
    </source>
</evidence>
<comment type="caution">
    <text evidence="1">The sequence shown here is derived from an EMBL/GenBank/DDBJ whole genome shotgun (WGS) entry which is preliminary data.</text>
</comment>
<sequence>MRLSLCLLLCLAPAPCDGATYYIRSDGGNTTECLGTTDAAYDGEGSGEACGWEYLFYATGVEGSGTYTQSIGGGDTVIVKAGSHPVGHIVGTFDATGCSSSWTSDCHMASLPSGTNGDPTQILGEGWDTGCSSPPELYGVYGTDHVIYSSTANWLEVKCLEITDHATCMAHANHENGQCDDTYASA</sequence>
<dbReference type="AlphaFoldDB" id="A0A0F9CMD4"/>